<dbReference type="AlphaFoldDB" id="A0A2P0QI83"/>
<dbReference type="RefSeq" id="WP_074321493.1">
    <property type="nucleotide sequence ID" value="NZ_KX009064.1"/>
</dbReference>
<evidence type="ECO:0000313" key="1">
    <source>
        <dbReference type="EMBL" id="ARO45299.1"/>
    </source>
</evidence>
<organism evidence="1">
    <name type="scientific">Pseudomonas syringae pv. actinidiae</name>
    <dbReference type="NCBI Taxonomy" id="103796"/>
    <lineage>
        <taxon>Bacteria</taxon>
        <taxon>Pseudomonadati</taxon>
        <taxon>Pseudomonadota</taxon>
        <taxon>Gammaproteobacteria</taxon>
        <taxon>Pseudomonadales</taxon>
        <taxon>Pseudomonadaceae</taxon>
        <taxon>Pseudomonas</taxon>
        <taxon>Pseudomonas syringae</taxon>
    </lineage>
</organism>
<name>A0A2P0QI83_PSESF</name>
<dbReference type="EMBL" id="KX009064">
    <property type="protein sequence ID" value="ARO45299.1"/>
    <property type="molecule type" value="Genomic_DNA"/>
</dbReference>
<keyword evidence="1" id="KW-0614">Plasmid</keyword>
<proteinExistence type="predicted"/>
<reference evidence="1" key="1">
    <citation type="submission" date="2016-03" db="EMBL/GenBank/DDBJ databases">
        <title>The evolution of Pseudomonas syringae pv. actinidiae in New Zealand.</title>
        <authorList>
            <person name="Taiaroa G."/>
            <person name="Poulter R.T.M."/>
            <person name="Lamont I."/>
            <person name="Stockwell P."/>
            <person name="Butler M.I."/>
        </authorList>
    </citation>
    <scope>NUCLEOTIDE SEQUENCE</scope>
    <source>
        <strain evidence="1">RT811</strain>
        <plasmid evidence="1">pPK_RT811</plasmid>
    </source>
</reference>
<geneLocation type="plasmid" evidence="1">
    <name>pPK_RT811</name>
</geneLocation>
<accession>A0A2P0QI83</accession>
<protein>
    <submittedName>
        <fullName evidence="1">Uncharacterized protein</fullName>
    </submittedName>
</protein>
<sequence length="60" mass="6477">MELIYVELALFVLVGGLLQKYAKHKAQADYEAHCAEIAKKPAWTPSLTPTPPGISLPAQG</sequence>